<reference evidence="1" key="1">
    <citation type="submission" date="2023-07" db="EMBL/GenBank/DDBJ databases">
        <title>Mycolicibacterium sp. nov., a novel bacterial species.</title>
        <authorList>
            <person name="Cao Y."/>
        </authorList>
    </citation>
    <scope>NUCLEOTIDE SEQUENCE</scope>
    <source>
        <strain evidence="1">KC 300</strain>
    </source>
</reference>
<proteinExistence type="predicted"/>
<sequence>MSSSATSFARSVRPKDRLAELFEEIAELCGQRNAIDGRLVEIVAEIDRDGLWGMTGARSVAAMV</sequence>
<organism evidence="1 2">
    <name type="scientific">Mycolicibacterium arseniciresistens</name>
    <dbReference type="NCBI Taxonomy" id="3062257"/>
    <lineage>
        <taxon>Bacteria</taxon>
        <taxon>Bacillati</taxon>
        <taxon>Actinomycetota</taxon>
        <taxon>Actinomycetes</taxon>
        <taxon>Mycobacteriales</taxon>
        <taxon>Mycobacteriaceae</taxon>
        <taxon>Mycolicibacterium</taxon>
    </lineage>
</organism>
<protein>
    <submittedName>
        <fullName evidence="1">Uncharacterized protein</fullName>
    </submittedName>
</protein>
<dbReference type="EMBL" id="JAUMSQ010000247">
    <property type="protein sequence ID" value="MDO3638832.1"/>
    <property type="molecule type" value="Genomic_DNA"/>
</dbReference>
<evidence type="ECO:0000313" key="1">
    <source>
        <dbReference type="EMBL" id="MDO3638832.1"/>
    </source>
</evidence>
<comment type="caution">
    <text evidence="1">The sequence shown here is derived from an EMBL/GenBank/DDBJ whole genome shotgun (WGS) entry which is preliminary data.</text>
</comment>
<evidence type="ECO:0000313" key="2">
    <source>
        <dbReference type="Proteomes" id="UP001168823"/>
    </source>
</evidence>
<gene>
    <name evidence="1" type="ORF">Q2100_24040</name>
</gene>
<feature type="non-terminal residue" evidence="1">
    <location>
        <position position="64"/>
    </location>
</feature>
<keyword evidence="2" id="KW-1185">Reference proteome</keyword>
<name>A0ABT8UP81_9MYCO</name>
<accession>A0ABT8UP81</accession>
<dbReference type="Proteomes" id="UP001168823">
    <property type="component" value="Unassembled WGS sequence"/>
</dbReference>